<comment type="caution">
    <text evidence="1">The sequence shown here is derived from an EMBL/GenBank/DDBJ whole genome shotgun (WGS) entry which is preliminary data.</text>
</comment>
<dbReference type="EMBL" id="NCVQ01000003">
    <property type="protein sequence ID" value="PWZ37736.1"/>
    <property type="molecule type" value="Genomic_DNA"/>
</dbReference>
<accession>A0A3L6FSM3</accession>
<dbReference type="AlphaFoldDB" id="A0A3L6FSM3"/>
<dbReference type="Proteomes" id="UP000251960">
    <property type="component" value="Chromosome 2"/>
</dbReference>
<reference evidence="1 2" key="1">
    <citation type="journal article" date="2018" name="Nat. Genet.">
        <title>Extensive intraspecific gene order and gene structural variations between Mo17 and other maize genomes.</title>
        <authorList>
            <person name="Sun S."/>
            <person name="Zhou Y."/>
            <person name="Chen J."/>
            <person name="Shi J."/>
            <person name="Zhao H."/>
            <person name="Zhao H."/>
            <person name="Song W."/>
            <person name="Zhang M."/>
            <person name="Cui Y."/>
            <person name="Dong X."/>
            <person name="Liu H."/>
            <person name="Ma X."/>
            <person name="Jiao Y."/>
            <person name="Wang B."/>
            <person name="Wei X."/>
            <person name="Stein J.C."/>
            <person name="Glaubitz J.C."/>
            <person name="Lu F."/>
            <person name="Yu G."/>
            <person name="Liang C."/>
            <person name="Fengler K."/>
            <person name="Li B."/>
            <person name="Rafalski A."/>
            <person name="Schnable P.S."/>
            <person name="Ware D.H."/>
            <person name="Buckler E.S."/>
            <person name="Lai J."/>
        </authorList>
    </citation>
    <scope>NUCLEOTIDE SEQUENCE [LARGE SCALE GENOMIC DNA]</scope>
    <source>
        <strain evidence="2">cv. Missouri 17</strain>
        <tissue evidence="1">Seedling</tissue>
    </source>
</reference>
<protein>
    <submittedName>
        <fullName evidence="1">Uncharacterized protein</fullName>
    </submittedName>
</protein>
<evidence type="ECO:0000313" key="1">
    <source>
        <dbReference type="EMBL" id="PWZ37736.1"/>
    </source>
</evidence>
<organism evidence="1 2">
    <name type="scientific">Zea mays</name>
    <name type="common">Maize</name>
    <dbReference type="NCBI Taxonomy" id="4577"/>
    <lineage>
        <taxon>Eukaryota</taxon>
        <taxon>Viridiplantae</taxon>
        <taxon>Streptophyta</taxon>
        <taxon>Embryophyta</taxon>
        <taxon>Tracheophyta</taxon>
        <taxon>Spermatophyta</taxon>
        <taxon>Magnoliopsida</taxon>
        <taxon>Liliopsida</taxon>
        <taxon>Poales</taxon>
        <taxon>Poaceae</taxon>
        <taxon>PACMAD clade</taxon>
        <taxon>Panicoideae</taxon>
        <taxon>Andropogonodae</taxon>
        <taxon>Andropogoneae</taxon>
        <taxon>Tripsacinae</taxon>
        <taxon>Zea</taxon>
    </lineage>
</organism>
<evidence type="ECO:0000313" key="2">
    <source>
        <dbReference type="Proteomes" id="UP000251960"/>
    </source>
</evidence>
<proteinExistence type="predicted"/>
<name>A0A3L6FSM3_MAIZE</name>
<gene>
    <name evidence="1" type="ORF">Zm00014a_042840</name>
</gene>
<sequence length="28" mass="3465">MKLNEDKVHKKIVELEKIYNFVVHHIFI</sequence>